<keyword evidence="10" id="KW-1185">Reference proteome</keyword>
<sequence length="281" mass="31772">MSSAALPSVLRIASWNVNSVRLRLPHLERLIRAQDPDVICLQETKVIDVLFPAGVLADWGYPYQALSGMKSYNGVAILSRWPLEDVQRVSWCGRDDCRHVSARVAFAGSPQGSVEVHCLYVPAGGDIPDPEVNPKFAHKLAFLREVEQWFLACRGYHDAMVLTGDFNVAPLPSDVWDHKKMSRVITHTPVEILHLQRLQDSVRWIDSARTFVPPSEPLFTWWSYRQQGDAWQTSNRGRRLDHLWITEPLAAAQAGFEVVRDARGWEPPSDHAPVVLTLRTP</sequence>
<evidence type="ECO:0000256" key="5">
    <source>
        <dbReference type="PIRSR" id="PIRSR604808-1"/>
    </source>
</evidence>
<feature type="site" description="Transition state stabilizer" evidence="7">
    <location>
        <position position="167"/>
    </location>
</feature>
<dbReference type="InterPro" id="IPR037493">
    <property type="entry name" value="ExoIII-like"/>
</dbReference>
<gene>
    <name evidence="9" type="ORF">SAMN05421779_102260</name>
</gene>
<evidence type="ECO:0000256" key="1">
    <source>
        <dbReference type="ARBA" id="ARBA00007092"/>
    </source>
</evidence>
<evidence type="ECO:0000259" key="8">
    <source>
        <dbReference type="Pfam" id="PF03372"/>
    </source>
</evidence>
<dbReference type="STRING" id="80876.SAMN05421779_102260"/>
<dbReference type="Proteomes" id="UP000185678">
    <property type="component" value="Unassembled WGS sequence"/>
</dbReference>
<feature type="active site" description="Proton acceptor" evidence="5">
    <location>
        <position position="271"/>
    </location>
</feature>
<dbReference type="InterPro" id="IPR004808">
    <property type="entry name" value="AP_endonuc_1"/>
</dbReference>
<keyword evidence="6" id="KW-0464">Manganese</keyword>
<feature type="binding site" evidence="6">
    <location>
        <position position="271"/>
    </location>
    <ligand>
        <name>Mg(2+)</name>
        <dbReference type="ChEBI" id="CHEBI:18420"/>
        <label>1</label>
    </ligand>
</feature>
<keyword evidence="4 6" id="KW-0460">Magnesium</keyword>
<dbReference type="PROSITE" id="PS00726">
    <property type="entry name" value="AP_NUCLEASE_F1_1"/>
    <property type="match status" value="1"/>
</dbReference>
<dbReference type="CDD" id="cd09086">
    <property type="entry name" value="ExoIII-like_AP-endo"/>
    <property type="match status" value="1"/>
</dbReference>
<feature type="site" description="Important for catalytic activity" evidence="7">
    <location>
        <position position="241"/>
    </location>
</feature>
<evidence type="ECO:0000256" key="4">
    <source>
        <dbReference type="ARBA" id="ARBA00022842"/>
    </source>
</evidence>
<dbReference type="InterPro" id="IPR005135">
    <property type="entry name" value="Endo/exonuclease/phosphatase"/>
</dbReference>
<dbReference type="Pfam" id="PF03372">
    <property type="entry name" value="Exo_endo_phos"/>
    <property type="match status" value="1"/>
</dbReference>
<dbReference type="PANTHER" id="PTHR43250:SF2">
    <property type="entry name" value="EXODEOXYRIBONUCLEASE III"/>
    <property type="match status" value="1"/>
</dbReference>
<comment type="cofactor">
    <cofactor evidence="6">
        <name>Mg(2+)</name>
        <dbReference type="ChEBI" id="CHEBI:18420"/>
    </cofactor>
    <cofactor evidence="6">
        <name>Mn(2+)</name>
        <dbReference type="ChEBI" id="CHEBI:29035"/>
    </cofactor>
    <text evidence="6">Probably binds two magnesium or manganese ions per subunit.</text>
</comment>
<organism evidence="9 10">
    <name type="scientific">Insolitispirillum peregrinum</name>
    <dbReference type="NCBI Taxonomy" id="80876"/>
    <lineage>
        <taxon>Bacteria</taxon>
        <taxon>Pseudomonadati</taxon>
        <taxon>Pseudomonadota</taxon>
        <taxon>Alphaproteobacteria</taxon>
        <taxon>Rhodospirillales</taxon>
        <taxon>Novispirillaceae</taxon>
        <taxon>Insolitispirillum</taxon>
    </lineage>
</organism>
<feature type="active site" description="Proton donor/acceptor" evidence="5">
    <location>
        <position position="165"/>
    </location>
</feature>
<dbReference type="GO" id="GO:0046872">
    <property type="term" value="F:metal ion binding"/>
    <property type="evidence" value="ECO:0007669"/>
    <property type="project" value="UniProtKB-KW"/>
</dbReference>
<dbReference type="Gene3D" id="3.60.10.10">
    <property type="entry name" value="Endonuclease/exonuclease/phosphatase"/>
    <property type="match status" value="1"/>
</dbReference>
<accession>A0A1N7JH17</accession>
<dbReference type="GO" id="GO:0004519">
    <property type="term" value="F:endonuclease activity"/>
    <property type="evidence" value="ECO:0007669"/>
    <property type="project" value="InterPro"/>
</dbReference>
<dbReference type="PANTHER" id="PTHR43250">
    <property type="entry name" value="EXODEOXYRIBONUCLEASE III"/>
    <property type="match status" value="1"/>
</dbReference>
<keyword evidence="2 6" id="KW-0479">Metal-binding</keyword>
<name>A0A1N7JH17_9PROT</name>
<evidence type="ECO:0000256" key="7">
    <source>
        <dbReference type="PIRSR" id="PIRSR604808-3"/>
    </source>
</evidence>
<dbReference type="GO" id="GO:0006281">
    <property type="term" value="P:DNA repair"/>
    <property type="evidence" value="ECO:0007669"/>
    <property type="project" value="InterPro"/>
</dbReference>
<feature type="domain" description="Endonuclease/exonuclease/phosphatase" evidence="8">
    <location>
        <begin position="13"/>
        <end position="271"/>
    </location>
</feature>
<feature type="binding site" evidence="6">
    <location>
        <position position="167"/>
    </location>
    <ligand>
        <name>Mg(2+)</name>
        <dbReference type="ChEBI" id="CHEBI:18420"/>
        <label>1</label>
    </ligand>
</feature>
<evidence type="ECO:0000256" key="3">
    <source>
        <dbReference type="ARBA" id="ARBA00022801"/>
    </source>
</evidence>
<dbReference type="InterPro" id="IPR020847">
    <property type="entry name" value="AP_endonuclease_F1_BS"/>
</dbReference>
<feature type="site" description="Interaction with DNA substrate" evidence="7">
    <location>
        <position position="271"/>
    </location>
</feature>
<keyword evidence="3" id="KW-0378">Hydrolase</keyword>
<feature type="binding site" evidence="6">
    <location>
        <position position="43"/>
    </location>
    <ligand>
        <name>Mg(2+)</name>
        <dbReference type="ChEBI" id="CHEBI:18420"/>
        <label>1</label>
    </ligand>
</feature>
<evidence type="ECO:0000256" key="2">
    <source>
        <dbReference type="ARBA" id="ARBA00022723"/>
    </source>
</evidence>
<feature type="binding site" evidence="6">
    <location>
        <position position="16"/>
    </location>
    <ligand>
        <name>Mg(2+)</name>
        <dbReference type="ChEBI" id="CHEBI:18420"/>
        <label>1</label>
    </ligand>
</feature>
<feature type="active site" evidence="5">
    <location>
        <position position="120"/>
    </location>
</feature>
<comment type="similarity">
    <text evidence="1">Belongs to the DNA repair enzymes AP/ExoA family.</text>
</comment>
<reference evidence="9 10" key="1">
    <citation type="submission" date="2017-01" db="EMBL/GenBank/DDBJ databases">
        <authorList>
            <person name="Mah S.A."/>
            <person name="Swanson W.J."/>
            <person name="Moy G.W."/>
            <person name="Vacquier V.D."/>
        </authorList>
    </citation>
    <scope>NUCLEOTIDE SEQUENCE [LARGE SCALE GENOMIC DNA]</scope>
    <source>
        <strain evidence="9 10">DSM 11589</strain>
    </source>
</reference>
<dbReference type="PROSITE" id="PS51435">
    <property type="entry name" value="AP_NUCLEASE_F1_4"/>
    <property type="match status" value="1"/>
</dbReference>
<dbReference type="SUPFAM" id="SSF56219">
    <property type="entry name" value="DNase I-like"/>
    <property type="match status" value="1"/>
</dbReference>
<evidence type="ECO:0000256" key="6">
    <source>
        <dbReference type="PIRSR" id="PIRSR604808-2"/>
    </source>
</evidence>
<evidence type="ECO:0000313" key="10">
    <source>
        <dbReference type="Proteomes" id="UP000185678"/>
    </source>
</evidence>
<evidence type="ECO:0000313" key="9">
    <source>
        <dbReference type="EMBL" id="SIS48635.1"/>
    </source>
</evidence>
<dbReference type="InterPro" id="IPR036691">
    <property type="entry name" value="Endo/exonu/phosph_ase_sf"/>
</dbReference>
<dbReference type="GO" id="GO:0008311">
    <property type="term" value="F:double-stranded DNA 3'-5' DNA exonuclease activity"/>
    <property type="evidence" value="ECO:0007669"/>
    <property type="project" value="InterPro"/>
</dbReference>
<dbReference type="EMBL" id="FTOA01000002">
    <property type="protein sequence ID" value="SIS48635.1"/>
    <property type="molecule type" value="Genomic_DNA"/>
</dbReference>
<dbReference type="NCBIfam" id="TIGR00633">
    <property type="entry name" value="xth"/>
    <property type="match status" value="1"/>
</dbReference>
<dbReference type="GO" id="GO:0003677">
    <property type="term" value="F:DNA binding"/>
    <property type="evidence" value="ECO:0007669"/>
    <property type="project" value="InterPro"/>
</dbReference>
<feature type="binding site" evidence="6">
    <location>
        <position position="270"/>
    </location>
    <ligand>
        <name>Mg(2+)</name>
        <dbReference type="ChEBI" id="CHEBI:18420"/>
        <label>1</label>
    </ligand>
</feature>
<dbReference type="AlphaFoldDB" id="A0A1N7JH17"/>
<protein>
    <submittedName>
        <fullName evidence="9">Exodeoxyribonuclease-3</fullName>
    </submittedName>
</protein>
<proteinExistence type="inferred from homology"/>
<feature type="binding site" evidence="6">
    <location>
        <position position="165"/>
    </location>
    <ligand>
        <name>Mg(2+)</name>
        <dbReference type="ChEBI" id="CHEBI:18420"/>
        <label>1</label>
    </ligand>
</feature>